<comment type="caution">
    <text evidence="1">The sequence shown here is derived from an EMBL/GenBank/DDBJ whole genome shotgun (WGS) entry which is preliminary data.</text>
</comment>
<proteinExistence type="predicted"/>
<dbReference type="EMBL" id="PDWK01000003">
    <property type="protein sequence ID" value="KAF1690678.1"/>
    <property type="molecule type" value="Genomic_DNA"/>
</dbReference>
<dbReference type="Proteomes" id="UP000717981">
    <property type="component" value="Unassembled WGS sequence"/>
</dbReference>
<sequence>MPIRYLIRLPDPAQARGSDPALSFTAQGAETFAEQLQEALRTQGLFERWRATQPEPDEVDPALGVTDPAATVVGTQHDLYIDLVVRTSIPGDVLRHRLRLLAGNRWEMRDVST</sequence>
<dbReference type="OrthoDB" id="5985451at2"/>
<protein>
    <submittedName>
        <fullName evidence="1">Uncharacterized protein</fullName>
    </submittedName>
</protein>
<accession>A0A921NVH3</accession>
<organism evidence="1 2">
    <name type="scientific">Pseudoxanthomonas taiwanensis</name>
    <dbReference type="NCBI Taxonomy" id="176598"/>
    <lineage>
        <taxon>Bacteria</taxon>
        <taxon>Pseudomonadati</taxon>
        <taxon>Pseudomonadota</taxon>
        <taxon>Gammaproteobacteria</taxon>
        <taxon>Lysobacterales</taxon>
        <taxon>Lysobacteraceae</taxon>
        <taxon>Pseudoxanthomonas</taxon>
    </lineage>
</organism>
<keyword evidence="2" id="KW-1185">Reference proteome</keyword>
<gene>
    <name evidence="1" type="ORF">CR938_01200</name>
</gene>
<evidence type="ECO:0000313" key="2">
    <source>
        <dbReference type="Proteomes" id="UP000717981"/>
    </source>
</evidence>
<name>A0A921NVH3_9GAMM</name>
<evidence type="ECO:0000313" key="1">
    <source>
        <dbReference type="EMBL" id="KAF1690678.1"/>
    </source>
</evidence>
<dbReference type="AlphaFoldDB" id="A0A921NVH3"/>
<reference evidence="1" key="1">
    <citation type="submission" date="2017-10" db="EMBL/GenBank/DDBJ databases">
        <title>Whole genome sequencing of members of genus Pseudoxanthomonas.</title>
        <authorList>
            <person name="Kumar S."/>
            <person name="Bansal K."/>
            <person name="Kaur A."/>
            <person name="Patil P."/>
            <person name="Sharma S."/>
            <person name="Patil P.B."/>
        </authorList>
    </citation>
    <scope>NUCLEOTIDE SEQUENCE</scope>
    <source>
        <strain evidence="1">DSM 22914</strain>
    </source>
</reference>
<dbReference type="RefSeq" id="WP_162123307.1">
    <property type="nucleotide sequence ID" value="NZ_PDWK01000003.1"/>
</dbReference>